<reference evidence="5" key="1">
    <citation type="journal article" date="2011" name="MBio">
        <title>Novel metabolic attributes of the genus Cyanothece, comprising a group of unicellular nitrogen-fixing Cyanobacteria.</title>
        <authorList>
            <person name="Bandyopadhyay A."/>
            <person name="Elvitigala T."/>
            <person name="Welsh E."/>
            <person name="Stockel J."/>
            <person name="Liberton M."/>
            <person name="Min H."/>
            <person name="Sherman L.A."/>
            <person name="Pakrasi H.B."/>
        </authorList>
    </citation>
    <scope>NUCLEOTIDE SEQUENCE [LARGE SCALE GENOMIC DNA]</scope>
    <source>
        <strain evidence="5">PCC 7424</strain>
    </source>
</reference>
<name>B7KGM8_GLOC7</name>
<dbReference type="CDD" id="cd06503">
    <property type="entry name" value="ATP-synt_Fo_b"/>
    <property type="match status" value="1"/>
</dbReference>
<dbReference type="InterPro" id="IPR005532">
    <property type="entry name" value="SUMF_dom"/>
</dbReference>
<protein>
    <submittedName>
        <fullName evidence="4">Uncharacterized protein</fullName>
    </submittedName>
</protein>
<dbReference type="InterPro" id="IPR042095">
    <property type="entry name" value="SUMF_sf"/>
</dbReference>
<proteinExistence type="predicted"/>
<accession>B7KGM8</accession>
<dbReference type="Gene3D" id="3.90.1580.10">
    <property type="entry name" value="paralog of FGE (formylglycine-generating enzyme)"/>
    <property type="match status" value="1"/>
</dbReference>
<dbReference type="EMBL" id="CP001291">
    <property type="protein sequence ID" value="ACK71955.1"/>
    <property type="molecule type" value="Genomic_DNA"/>
</dbReference>
<dbReference type="Proteomes" id="UP000002384">
    <property type="component" value="Chromosome"/>
</dbReference>
<evidence type="ECO:0000313" key="4">
    <source>
        <dbReference type="EMBL" id="ACK71955.1"/>
    </source>
</evidence>
<feature type="compositionally biased region" description="Basic and acidic residues" evidence="1">
    <location>
        <begin position="379"/>
        <end position="581"/>
    </location>
</feature>
<dbReference type="NCBIfam" id="NF047832">
    <property type="entry name" value="caspase_w_EACC1"/>
    <property type="match status" value="1"/>
</dbReference>
<evidence type="ECO:0000259" key="3">
    <source>
        <dbReference type="Pfam" id="PF03781"/>
    </source>
</evidence>
<dbReference type="AlphaFoldDB" id="B7KGM8"/>
<sequence>MSRKFALLIGVSEYGEGIPPLNAPLNDVEAMGRILSNSVLGGFEVTPLLNPDPLEMRDAISKLFKNRDKEDLILFYFSGHGITDDERELYLTTRLSKKDNFEVNSVPASFIQKQSNNCYARRQILILDACYSGAIKKGWRSKSVDINLKSQLGGEGRAVLTSSSATRVSFEQEDGELSLYTQYLVEGVETGAADKNQDRMIHIAELHDYAKSKVQAVKPNAKPDILTDREGYEIILVNAPRNPEADYRQYVEEYSQEGELSELALDILRHKREILGLSNEQAEKIEQEVTEPFRRRKANLNKYRQAFQREVNKRYPFDESTQNLLQEYRQDVLGLRDEDIESIETEILAPIKVRLEEEVQRQKQAELEKQRREEEQQRQKQVELEKQHQEEEIQKQRQAEAKRQAKLERQRREEEAQRQAELDRQRREEEAQRQAELDRQRREEEAQRQAELDRQRREEEIQKQRQAEAKRQAKLERQRREEEAQRQAELDRQRREEEAQRQAELDRQRREEEIQKQRQAEAKRQAKLERQRREEEAQRQAELDRQRREEEIQKQRQAEAKRQAKLERQRREEEAQKRFNSERQQTTSQSSTISRRGILKIAGLTVIGGGGAITLGQLVKPKPRLKNIPNATTELKLPNSKVEFETVTINAKGEEIKRTRHQAKYFTENLGNGITLDMIAIPGGTFMMGSPEGEKGATQRERPQREVTVKPFYMGKFTITQAQWKAVASLPKVKRDLDLDPSNFKGDERPVERVSWFDAIEFCQRLSRETGRDYTLPSEAQWEYACRAGTTTPFYFGETITGELANYNATYTYGDEPKGEYRQQTTPVGQFPPNAFGLYDMHGNVWEWCLDDWHENYEGAPNDGSAWLNENDNDSQYKKGRSVLRGGSVTFSPDLCRCAFRLINDSRDFRDLNNGFRVVCGFGRT</sequence>
<dbReference type="eggNOG" id="COG1196">
    <property type="taxonomic scope" value="Bacteria"/>
</dbReference>
<gene>
    <name evidence="4" type="ordered locus">PCC7424_3565</name>
</gene>
<organism evidence="4 5">
    <name type="scientific">Gloeothece citriformis (strain PCC 7424)</name>
    <name type="common">Cyanothece sp. (strain PCC 7424)</name>
    <dbReference type="NCBI Taxonomy" id="65393"/>
    <lineage>
        <taxon>Bacteria</taxon>
        <taxon>Bacillati</taxon>
        <taxon>Cyanobacteriota</taxon>
        <taxon>Cyanophyceae</taxon>
        <taxon>Oscillatoriophycideae</taxon>
        <taxon>Chroococcales</taxon>
        <taxon>Aphanothecaceae</taxon>
        <taxon>Gloeothece</taxon>
        <taxon>Gloeothece citriformis</taxon>
    </lineage>
</organism>
<evidence type="ECO:0000256" key="1">
    <source>
        <dbReference type="SAM" id="MobiDB-lite"/>
    </source>
</evidence>
<evidence type="ECO:0000259" key="2">
    <source>
        <dbReference type="Pfam" id="PF00656"/>
    </source>
</evidence>
<dbReference type="KEGG" id="cyc:PCC7424_3565"/>
<dbReference type="InterPro" id="IPR051043">
    <property type="entry name" value="Sulfatase_Mod_Factor_Kinase"/>
</dbReference>
<dbReference type="eggNOG" id="COG4249">
    <property type="taxonomic scope" value="Bacteria"/>
</dbReference>
<dbReference type="InterPro" id="IPR011600">
    <property type="entry name" value="Pept_C14_caspase"/>
</dbReference>
<dbReference type="Pfam" id="PF00656">
    <property type="entry name" value="Peptidase_C14"/>
    <property type="match status" value="1"/>
</dbReference>
<keyword evidence="5" id="KW-1185">Reference proteome</keyword>
<dbReference type="GO" id="GO:0120147">
    <property type="term" value="F:formylglycine-generating oxidase activity"/>
    <property type="evidence" value="ECO:0007669"/>
    <property type="project" value="TreeGrafter"/>
</dbReference>
<feature type="compositionally biased region" description="Low complexity" evidence="1">
    <location>
        <begin position="582"/>
        <end position="594"/>
    </location>
</feature>
<evidence type="ECO:0000313" key="5">
    <source>
        <dbReference type="Proteomes" id="UP000002384"/>
    </source>
</evidence>
<dbReference type="HOGENOM" id="CLU_010181_0_0_3"/>
<dbReference type="InterPro" id="IPR016187">
    <property type="entry name" value="CTDL_fold"/>
</dbReference>
<dbReference type="eggNOG" id="COG1262">
    <property type="taxonomic scope" value="Bacteria"/>
</dbReference>
<dbReference type="Gene3D" id="3.40.50.1460">
    <property type="match status" value="1"/>
</dbReference>
<dbReference type="SUPFAM" id="SSF56436">
    <property type="entry name" value="C-type lectin-like"/>
    <property type="match status" value="1"/>
</dbReference>
<dbReference type="InterPro" id="IPR029030">
    <property type="entry name" value="Caspase-like_dom_sf"/>
</dbReference>
<dbReference type="SUPFAM" id="SSF52129">
    <property type="entry name" value="Caspase-like"/>
    <property type="match status" value="1"/>
</dbReference>
<dbReference type="Pfam" id="PF03781">
    <property type="entry name" value="FGE-sulfatase"/>
    <property type="match status" value="1"/>
</dbReference>
<feature type="region of interest" description="Disordered" evidence="1">
    <location>
        <begin position="379"/>
        <end position="594"/>
    </location>
</feature>
<feature type="domain" description="Peptidase C14 caspase" evidence="2">
    <location>
        <begin position="3"/>
        <end position="215"/>
    </location>
</feature>
<dbReference type="RefSeq" id="WP_015955548.1">
    <property type="nucleotide sequence ID" value="NC_011729.1"/>
</dbReference>
<dbReference type="GO" id="GO:0004197">
    <property type="term" value="F:cysteine-type endopeptidase activity"/>
    <property type="evidence" value="ECO:0007669"/>
    <property type="project" value="InterPro"/>
</dbReference>
<dbReference type="GO" id="GO:0006508">
    <property type="term" value="P:proteolysis"/>
    <property type="evidence" value="ECO:0007669"/>
    <property type="project" value="InterPro"/>
</dbReference>
<dbReference type="STRING" id="65393.PCC7424_3565"/>
<dbReference type="PANTHER" id="PTHR23150">
    <property type="entry name" value="SULFATASE MODIFYING FACTOR 1, 2"/>
    <property type="match status" value="1"/>
</dbReference>
<feature type="domain" description="Sulfatase-modifying factor enzyme-like" evidence="3">
    <location>
        <begin position="677"/>
        <end position="919"/>
    </location>
</feature>
<dbReference type="PANTHER" id="PTHR23150:SF19">
    <property type="entry name" value="FORMYLGLYCINE-GENERATING ENZYME"/>
    <property type="match status" value="1"/>
</dbReference>